<accession>A0ACC2VPP4</accession>
<gene>
    <name evidence="1" type="ORF">QFC19_005464</name>
</gene>
<protein>
    <submittedName>
        <fullName evidence="1">Uncharacterized protein</fullName>
    </submittedName>
</protein>
<dbReference type="Proteomes" id="UP001241377">
    <property type="component" value="Unassembled WGS sequence"/>
</dbReference>
<keyword evidence="2" id="KW-1185">Reference proteome</keyword>
<organism evidence="1 2">
    <name type="scientific">Naganishia cerealis</name>
    <dbReference type="NCBI Taxonomy" id="610337"/>
    <lineage>
        <taxon>Eukaryota</taxon>
        <taxon>Fungi</taxon>
        <taxon>Dikarya</taxon>
        <taxon>Basidiomycota</taxon>
        <taxon>Agaricomycotina</taxon>
        <taxon>Tremellomycetes</taxon>
        <taxon>Filobasidiales</taxon>
        <taxon>Filobasidiaceae</taxon>
        <taxon>Naganishia</taxon>
    </lineage>
</organism>
<sequence length="307" mass="35223">MADVCTFYSKIGACRHGDKCSRRHIHPRRSDTILIFNLYRNPKGSSQQIQQRFDQFYQDVFVYIARIGEIDAMVVCENDNDHLNGNVYVKFMNDTVAETVMNALNEEWYDALPIHCELSPVESFQDANCRAYDAGACSRGGHCNFMHIRRPTPEVKSVLHQAQDKWKVEKALEKVAPDDPLVVAMRERVKAYEEREARRKESEKKVTQESEKRVTEESEKRVTEENEKKRVTEENEKVKRVKTEESEKVLKIQETKIESNGHGEDKSTDNSKITKNEVGTNSQSTSAPADGLSITTTSAVEKLFSRR</sequence>
<name>A0ACC2VPP4_9TREE</name>
<reference evidence="1" key="1">
    <citation type="submission" date="2023-04" db="EMBL/GenBank/DDBJ databases">
        <title>Draft Genome sequencing of Naganishia species isolated from polar environments using Oxford Nanopore Technology.</title>
        <authorList>
            <person name="Leo P."/>
            <person name="Venkateswaran K."/>
        </authorList>
    </citation>
    <scope>NUCLEOTIDE SEQUENCE</scope>
    <source>
        <strain evidence="1">MNA-CCFEE 5261</strain>
    </source>
</reference>
<dbReference type="EMBL" id="JASBWR010000061">
    <property type="protein sequence ID" value="KAJ9100857.1"/>
    <property type="molecule type" value="Genomic_DNA"/>
</dbReference>
<comment type="caution">
    <text evidence="1">The sequence shown here is derived from an EMBL/GenBank/DDBJ whole genome shotgun (WGS) entry which is preliminary data.</text>
</comment>
<evidence type="ECO:0000313" key="2">
    <source>
        <dbReference type="Proteomes" id="UP001241377"/>
    </source>
</evidence>
<proteinExistence type="predicted"/>
<evidence type="ECO:0000313" key="1">
    <source>
        <dbReference type="EMBL" id="KAJ9100857.1"/>
    </source>
</evidence>